<gene>
    <name evidence="1" type="ORF">EZS28_053295</name>
</gene>
<sequence>TDAGNPILLPQSGNITSEILQISCVLVAYPFVSKYGLNTHTLQVAS</sequence>
<reference evidence="1 2" key="1">
    <citation type="submission" date="2019-03" db="EMBL/GenBank/DDBJ databases">
        <title>Single cell metagenomics reveals metabolic interactions within the superorganism composed of flagellate Streblomastix strix and complex community of Bacteroidetes bacteria on its surface.</title>
        <authorList>
            <person name="Treitli S.C."/>
            <person name="Kolisko M."/>
            <person name="Husnik F."/>
            <person name="Keeling P."/>
            <person name="Hampl V."/>
        </authorList>
    </citation>
    <scope>NUCLEOTIDE SEQUENCE [LARGE SCALE GENOMIC DNA]</scope>
    <source>
        <strain evidence="1">ST1C</strain>
    </source>
</reference>
<dbReference type="AlphaFoldDB" id="A0A5J4RDZ8"/>
<accession>A0A5J4RDZ8</accession>
<organism evidence="1 2">
    <name type="scientific">Streblomastix strix</name>
    <dbReference type="NCBI Taxonomy" id="222440"/>
    <lineage>
        <taxon>Eukaryota</taxon>
        <taxon>Metamonada</taxon>
        <taxon>Preaxostyla</taxon>
        <taxon>Oxymonadida</taxon>
        <taxon>Streblomastigidae</taxon>
        <taxon>Streblomastix</taxon>
    </lineage>
</organism>
<dbReference type="EMBL" id="SNRW01042442">
    <property type="protein sequence ID" value="KAA6332277.1"/>
    <property type="molecule type" value="Genomic_DNA"/>
</dbReference>
<evidence type="ECO:0000313" key="2">
    <source>
        <dbReference type="Proteomes" id="UP000324800"/>
    </source>
</evidence>
<name>A0A5J4RDZ8_9EUKA</name>
<protein>
    <submittedName>
        <fullName evidence="1">Uncharacterized protein</fullName>
    </submittedName>
</protein>
<dbReference type="Proteomes" id="UP000324800">
    <property type="component" value="Unassembled WGS sequence"/>
</dbReference>
<evidence type="ECO:0000313" key="1">
    <source>
        <dbReference type="EMBL" id="KAA6332277.1"/>
    </source>
</evidence>
<feature type="non-terminal residue" evidence="1">
    <location>
        <position position="1"/>
    </location>
</feature>
<comment type="caution">
    <text evidence="1">The sequence shown here is derived from an EMBL/GenBank/DDBJ whole genome shotgun (WGS) entry which is preliminary data.</text>
</comment>
<proteinExistence type="predicted"/>